<keyword evidence="3 5" id="KW-0479">Metal-binding</keyword>
<keyword evidence="5 6" id="KW-0349">Heme</keyword>
<reference evidence="8" key="1">
    <citation type="journal article" date="2020" name="Stud. Mycol.">
        <title>101 Dothideomycetes genomes: a test case for predicting lifestyles and emergence of pathogens.</title>
        <authorList>
            <person name="Haridas S."/>
            <person name="Albert R."/>
            <person name="Binder M."/>
            <person name="Bloem J."/>
            <person name="Labutti K."/>
            <person name="Salamov A."/>
            <person name="Andreopoulos B."/>
            <person name="Baker S."/>
            <person name="Barry K."/>
            <person name="Bills G."/>
            <person name="Bluhm B."/>
            <person name="Cannon C."/>
            <person name="Castanera R."/>
            <person name="Culley D."/>
            <person name="Daum C."/>
            <person name="Ezra D."/>
            <person name="Gonzalez J."/>
            <person name="Henrissat B."/>
            <person name="Kuo A."/>
            <person name="Liang C."/>
            <person name="Lipzen A."/>
            <person name="Lutzoni F."/>
            <person name="Magnuson J."/>
            <person name="Mondo S."/>
            <person name="Nolan M."/>
            <person name="Ohm R."/>
            <person name="Pangilinan J."/>
            <person name="Park H.-J."/>
            <person name="Ramirez L."/>
            <person name="Alfaro M."/>
            <person name="Sun H."/>
            <person name="Tritt A."/>
            <person name="Yoshinaga Y."/>
            <person name="Zwiers L.-H."/>
            <person name="Turgeon B."/>
            <person name="Goodwin S."/>
            <person name="Spatafora J."/>
            <person name="Crous P."/>
            <person name="Grigoriev I."/>
        </authorList>
    </citation>
    <scope>NUCLEOTIDE SEQUENCE</scope>
    <source>
        <strain evidence="8">CBS 121739</strain>
    </source>
</reference>
<dbReference type="GO" id="GO:0005506">
    <property type="term" value="F:iron ion binding"/>
    <property type="evidence" value="ECO:0007669"/>
    <property type="project" value="InterPro"/>
</dbReference>
<dbReference type="InterPro" id="IPR050121">
    <property type="entry name" value="Cytochrome_P450_monoxygenase"/>
</dbReference>
<gene>
    <name evidence="8" type="ORF">EJ05DRAFT_472802</name>
</gene>
<sequence length="588" mass="65786">MLSTILLVIASILLFFYFSYRWALPRPIPGIPYNASSAGKVLGDVPDLLNELALTGDMVQWLLKQNLKTQSPISQIFVQPLGKPYVLVSDWRAARDVMMHRSKEFDRSSLITNLFEGLLRRQQFTLQTGAEWRAHRFLVQDTMTPAFLNKMCAPAIYARSLDMVKLWTIKERLAGGRPFRATDDIFHATFDAVNSFSFGEQFQHSSTRPHIELLEKEEPERIQEGQDINAPVEFPKAHIDPSLDAMLELSEIMEAVKNAPSPSLQWRWTKLTRSFRQHTALKDACLRTEISKAVLRAQRRDERGTPAGHEEKVEEPSTSTIRSGIDVIIDRETRVAAKEQRAPDYTSQPIMDELFGFVVAGHDTMSTTLCWAVKFLADNPGTQTKLRQALRVAHAAAVNESRAPAAEEIASARIPYLEAVMEEVLRCGLTVPIGDREVVAESGADLLGYRIPKGVIVFFLHNGPGMRIPESDANIAKYGTEAGALHGGKKGGIAPWSDDDITNFKPERWLSDDGSFDAQAGPSMPFGLGIRACFGKRLAYLEFRILLTMMMWHFSLGPCPEELSGYAGQLAVVHKPRVCYVRLESITK</sequence>
<keyword evidence="4 5" id="KW-0408">Iron</keyword>
<evidence type="ECO:0000256" key="4">
    <source>
        <dbReference type="ARBA" id="ARBA00023004"/>
    </source>
</evidence>
<dbReference type="GO" id="GO:0004497">
    <property type="term" value="F:monooxygenase activity"/>
    <property type="evidence" value="ECO:0007669"/>
    <property type="project" value="UniProtKB-KW"/>
</dbReference>
<evidence type="ECO:0000313" key="9">
    <source>
        <dbReference type="Proteomes" id="UP000799437"/>
    </source>
</evidence>
<feature type="binding site" description="axial binding residue" evidence="5">
    <location>
        <position position="533"/>
    </location>
    <ligand>
        <name>heme</name>
        <dbReference type="ChEBI" id="CHEBI:30413"/>
    </ligand>
    <ligandPart>
        <name>Fe</name>
        <dbReference type="ChEBI" id="CHEBI:18248"/>
    </ligandPart>
</feature>
<dbReference type="PRINTS" id="PR00385">
    <property type="entry name" value="P450"/>
</dbReference>
<dbReference type="InterPro" id="IPR017972">
    <property type="entry name" value="Cyt_P450_CS"/>
</dbReference>
<evidence type="ECO:0000256" key="5">
    <source>
        <dbReference type="PIRSR" id="PIRSR602403-1"/>
    </source>
</evidence>
<dbReference type="PANTHER" id="PTHR24305:SF232">
    <property type="entry name" value="P450, PUTATIVE (EUROFUNG)-RELATED"/>
    <property type="match status" value="1"/>
</dbReference>
<dbReference type="OrthoDB" id="1470350at2759"/>
<dbReference type="Gene3D" id="1.10.630.10">
    <property type="entry name" value="Cytochrome P450"/>
    <property type="match status" value="1"/>
</dbReference>
<feature type="region of interest" description="Disordered" evidence="7">
    <location>
        <begin position="299"/>
        <end position="319"/>
    </location>
</feature>
<accession>A0A6A6WIA7</accession>
<dbReference type="GeneID" id="54484311"/>
<name>A0A6A6WIA7_9PEZI</name>
<evidence type="ECO:0000313" key="8">
    <source>
        <dbReference type="EMBL" id="KAF2761845.1"/>
    </source>
</evidence>
<comment type="similarity">
    <text evidence="2 6">Belongs to the cytochrome P450 family.</text>
</comment>
<protein>
    <submittedName>
        <fullName evidence="8">Cytochrome P450</fullName>
    </submittedName>
</protein>
<dbReference type="GO" id="GO:0020037">
    <property type="term" value="F:heme binding"/>
    <property type="evidence" value="ECO:0007669"/>
    <property type="project" value="InterPro"/>
</dbReference>
<dbReference type="Pfam" id="PF00067">
    <property type="entry name" value="p450"/>
    <property type="match status" value="2"/>
</dbReference>
<dbReference type="PROSITE" id="PS00086">
    <property type="entry name" value="CYTOCHROME_P450"/>
    <property type="match status" value="1"/>
</dbReference>
<dbReference type="EMBL" id="ML996566">
    <property type="protein sequence ID" value="KAF2761845.1"/>
    <property type="molecule type" value="Genomic_DNA"/>
</dbReference>
<evidence type="ECO:0000256" key="7">
    <source>
        <dbReference type="SAM" id="MobiDB-lite"/>
    </source>
</evidence>
<dbReference type="Proteomes" id="UP000799437">
    <property type="component" value="Unassembled WGS sequence"/>
</dbReference>
<dbReference type="InterPro" id="IPR002403">
    <property type="entry name" value="Cyt_P450_E_grp-IV"/>
</dbReference>
<dbReference type="InterPro" id="IPR036396">
    <property type="entry name" value="Cyt_P450_sf"/>
</dbReference>
<dbReference type="SUPFAM" id="SSF48264">
    <property type="entry name" value="Cytochrome P450"/>
    <property type="match status" value="2"/>
</dbReference>
<keyword evidence="9" id="KW-1185">Reference proteome</keyword>
<evidence type="ECO:0000256" key="2">
    <source>
        <dbReference type="ARBA" id="ARBA00010617"/>
    </source>
</evidence>
<proteinExistence type="inferred from homology"/>
<organism evidence="8 9">
    <name type="scientific">Pseudovirgaria hyperparasitica</name>
    <dbReference type="NCBI Taxonomy" id="470096"/>
    <lineage>
        <taxon>Eukaryota</taxon>
        <taxon>Fungi</taxon>
        <taxon>Dikarya</taxon>
        <taxon>Ascomycota</taxon>
        <taxon>Pezizomycotina</taxon>
        <taxon>Dothideomycetes</taxon>
        <taxon>Dothideomycetes incertae sedis</taxon>
        <taxon>Acrospermales</taxon>
        <taxon>Acrospermaceae</taxon>
        <taxon>Pseudovirgaria</taxon>
    </lineage>
</organism>
<dbReference type="InterPro" id="IPR001128">
    <property type="entry name" value="Cyt_P450"/>
</dbReference>
<dbReference type="AlphaFoldDB" id="A0A6A6WIA7"/>
<dbReference type="GO" id="GO:0016705">
    <property type="term" value="F:oxidoreductase activity, acting on paired donors, with incorporation or reduction of molecular oxygen"/>
    <property type="evidence" value="ECO:0007669"/>
    <property type="project" value="InterPro"/>
</dbReference>
<dbReference type="PANTHER" id="PTHR24305">
    <property type="entry name" value="CYTOCHROME P450"/>
    <property type="match status" value="1"/>
</dbReference>
<keyword evidence="6" id="KW-0503">Monooxygenase</keyword>
<dbReference type="RefSeq" id="XP_033604296.1">
    <property type="nucleotide sequence ID" value="XM_033743257.1"/>
</dbReference>
<dbReference type="PRINTS" id="PR00465">
    <property type="entry name" value="EP450IV"/>
</dbReference>
<evidence type="ECO:0000256" key="1">
    <source>
        <dbReference type="ARBA" id="ARBA00001971"/>
    </source>
</evidence>
<evidence type="ECO:0000256" key="6">
    <source>
        <dbReference type="RuleBase" id="RU000461"/>
    </source>
</evidence>
<evidence type="ECO:0000256" key="3">
    <source>
        <dbReference type="ARBA" id="ARBA00022723"/>
    </source>
</evidence>
<feature type="compositionally biased region" description="Basic and acidic residues" evidence="7">
    <location>
        <begin position="299"/>
        <end position="315"/>
    </location>
</feature>
<comment type="cofactor">
    <cofactor evidence="1 5">
        <name>heme</name>
        <dbReference type="ChEBI" id="CHEBI:30413"/>
    </cofactor>
</comment>
<keyword evidence="6" id="KW-0560">Oxidoreductase</keyword>